<organism evidence="1 2">
    <name type="scientific">Eubacterium callanderi</name>
    <dbReference type="NCBI Taxonomy" id="53442"/>
    <lineage>
        <taxon>Bacteria</taxon>
        <taxon>Bacillati</taxon>
        <taxon>Bacillota</taxon>
        <taxon>Clostridia</taxon>
        <taxon>Eubacteriales</taxon>
        <taxon>Eubacteriaceae</taxon>
        <taxon>Eubacterium</taxon>
    </lineage>
</organism>
<dbReference type="AlphaFoldDB" id="E3GEC8"/>
<dbReference type="HOGENOM" id="CLU_3079963_0_0_9"/>
<accession>E3GEC8</accession>
<gene>
    <name evidence="1" type="ordered locus">ELI_2945</name>
</gene>
<protein>
    <submittedName>
        <fullName evidence="1">Uncharacterized protein</fullName>
    </submittedName>
</protein>
<sequence>MKKLIRTGKITGYIKAFPSIASAVLMKSDSNVSEASPLKRWPIVMFGEITFK</sequence>
<reference evidence="1 2" key="2">
    <citation type="journal article" date="2011" name="J. Bacteriol.">
        <title>Complete genome sequence of a carbon monoxide-utilizing acetogen, Eubacterium limosum KIST612.</title>
        <authorList>
            <person name="Roh H."/>
            <person name="Ko H.J."/>
            <person name="Kim D."/>
            <person name="Choi D.G."/>
            <person name="Park S."/>
            <person name="Kim S."/>
            <person name="Chang I.S."/>
            <person name="Choi I.G."/>
        </authorList>
    </citation>
    <scope>NUCLEOTIDE SEQUENCE [LARGE SCALE GENOMIC DNA]</scope>
    <source>
        <strain evidence="1 2">KIST612</strain>
    </source>
</reference>
<keyword evidence="2" id="KW-1185">Reference proteome</keyword>
<proteinExistence type="predicted"/>
<reference key="1">
    <citation type="submission" date="2010-09" db="EMBL/GenBank/DDBJ databases">
        <authorList>
            <person name="Roh H."/>
            <person name="Ko H.-J."/>
            <person name="Kim D."/>
            <person name="Choi D.G."/>
            <person name="Park S."/>
            <person name="Kim S."/>
            <person name="Kim K.H."/>
            <person name="Chang I.S."/>
            <person name="Choi I.-G."/>
        </authorList>
    </citation>
    <scope>NUCLEOTIDE SEQUENCE</scope>
    <source>
        <strain>KIST612</strain>
    </source>
</reference>
<name>E3GEC8_9FIRM</name>
<dbReference type="KEGG" id="elm:ELI_2945"/>
<evidence type="ECO:0000313" key="1">
    <source>
        <dbReference type="EMBL" id="ADO37914.1"/>
    </source>
</evidence>
<evidence type="ECO:0000313" key="2">
    <source>
        <dbReference type="Proteomes" id="UP000006873"/>
    </source>
</evidence>
<dbReference type="Proteomes" id="UP000006873">
    <property type="component" value="Chromosome"/>
</dbReference>
<dbReference type="EMBL" id="CP002273">
    <property type="protein sequence ID" value="ADO37914.1"/>
    <property type="molecule type" value="Genomic_DNA"/>
</dbReference>